<gene>
    <name evidence="16" type="ORF">B0G62_12166</name>
</gene>
<evidence type="ECO:0000259" key="14">
    <source>
        <dbReference type="Pfam" id="PF00593"/>
    </source>
</evidence>
<dbReference type="Pfam" id="PF00593">
    <property type="entry name" value="TonB_dep_Rec_b-barrel"/>
    <property type="match status" value="1"/>
</dbReference>
<dbReference type="OrthoDB" id="183532at2"/>
<comment type="caution">
    <text evidence="16">The sequence shown here is derived from an EMBL/GenBank/DDBJ whole genome shotgun (WGS) entry which is preliminary data.</text>
</comment>
<keyword evidence="17" id="KW-1185">Reference proteome</keyword>
<keyword evidence="6 11" id="KW-0798">TonB box</keyword>
<dbReference type="InterPro" id="IPR012910">
    <property type="entry name" value="Plug_dom"/>
</dbReference>
<sequence length="794" mass="84043">MKKNNSRGTLTIGIGSLLGLGSIASALAQSAPSTDNGASVSLNPVVVTGSRASSQRQRDSSTPVQVVTAQQLVATGQGTLLDALKTVVPSLTTPAVGYDAGALARTFQLRGLGPAETLVLVNGKRRHLSASLYADEDPAQGANAVDLDLIPIAAIDHVEVLLGDAAAQYGSDAIAGVINIVLKKQSEGTTITASGGGYLNGGGATGQIDLAHGMAIGDDGSLTLSATLRHHSSSDRSSDSGGPEPARVQGDPQTNLGTFGYNFEKPLNANITLYSFGTVSDRDVHAYEDYRSPSYIASSLPGLESIYPNGFSPIERSHETDYSFTVGVKGTTDSHWDWDLSTTYGRDEINLWNVNTANYSLLTDTGSTPTQFKVGSYTSSELTTNLDLKHSFAVPHWASPVNVAVGLEHRYETFALDAGDAASYYDSGAVAFPGYRPTDAASAQRNSIAAYADVSTHILPKWQIDAAVRGEDYQRLGASVDGTVSTRYDFSPALGLRGSAGTGTHAPTLVQEYYSATNVTTGGATIQIPLDSAGARILGAPALKNETSKQFSIGFVAQPLTGLHLSVDAYQIDVNNRIVDSGQISGSLAAAAIAANGTVVPADAIDNTYAQFFTNGANTRTRGIDAALDYRSDFGRFGRIDWNLNATYNRTTIRSVNTPASLAAAGVAVLDSIQVSNLTTATPRIVISGTGAYTYGPWHVTLRETYYGKSSQTQWATDYSGFYADNINPAFITDLDVAYRITRHTTIAIGANNLFNKYPNQTNPNARPNYDLYPHLSPYGINGAYYYARLTVVM</sequence>
<feature type="signal peptide" evidence="13">
    <location>
        <begin position="1"/>
        <end position="28"/>
    </location>
</feature>
<dbReference type="CDD" id="cd01347">
    <property type="entry name" value="ligand_gated_channel"/>
    <property type="match status" value="1"/>
</dbReference>
<dbReference type="SUPFAM" id="SSF56935">
    <property type="entry name" value="Porins"/>
    <property type="match status" value="1"/>
</dbReference>
<evidence type="ECO:0000256" key="6">
    <source>
        <dbReference type="ARBA" id="ARBA00023077"/>
    </source>
</evidence>
<evidence type="ECO:0000313" key="16">
    <source>
        <dbReference type="EMBL" id="POR46911.1"/>
    </source>
</evidence>
<accession>A0A2S4LWT2</accession>
<dbReference type="PROSITE" id="PS52016">
    <property type="entry name" value="TONB_DEPENDENT_REC_3"/>
    <property type="match status" value="1"/>
</dbReference>
<proteinExistence type="inferred from homology"/>
<evidence type="ECO:0000256" key="8">
    <source>
        <dbReference type="ARBA" id="ARBA00023170"/>
    </source>
</evidence>
<protein>
    <submittedName>
        <fullName evidence="16">Iron complex outermembrane receptor protein</fullName>
    </submittedName>
</protein>
<evidence type="ECO:0000256" key="12">
    <source>
        <dbReference type="SAM" id="MobiDB-lite"/>
    </source>
</evidence>
<reference evidence="16 17" key="1">
    <citation type="submission" date="2018-01" db="EMBL/GenBank/DDBJ databases">
        <title>Genomic Encyclopedia of Type Strains, Phase III (KMG-III): the genomes of soil and plant-associated and newly described type strains.</title>
        <authorList>
            <person name="Whitman W."/>
        </authorList>
    </citation>
    <scope>NUCLEOTIDE SEQUENCE [LARGE SCALE GENOMIC DNA]</scope>
    <source>
        <strain evidence="16 17">JCM 18070</strain>
    </source>
</reference>
<keyword evidence="5 10" id="KW-0812">Transmembrane</keyword>
<dbReference type="Proteomes" id="UP000237381">
    <property type="component" value="Unassembled WGS sequence"/>
</dbReference>
<evidence type="ECO:0000256" key="3">
    <source>
        <dbReference type="ARBA" id="ARBA00022448"/>
    </source>
</evidence>
<keyword evidence="8 16" id="KW-0675">Receptor</keyword>
<comment type="similarity">
    <text evidence="2 10 11">Belongs to the TonB-dependent receptor family.</text>
</comment>
<evidence type="ECO:0000256" key="1">
    <source>
        <dbReference type="ARBA" id="ARBA00004571"/>
    </source>
</evidence>
<evidence type="ECO:0000256" key="13">
    <source>
        <dbReference type="SAM" id="SignalP"/>
    </source>
</evidence>
<evidence type="ECO:0000256" key="4">
    <source>
        <dbReference type="ARBA" id="ARBA00022452"/>
    </source>
</evidence>
<feature type="chain" id="PRO_5015416036" evidence="13">
    <location>
        <begin position="29"/>
        <end position="794"/>
    </location>
</feature>
<feature type="domain" description="TonB-dependent receptor plug" evidence="15">
    <location>
        <begin position="57"/>
        <end position="177"/>
    </location>
</feature>
<evidence type="ECO:0000256" key="7">
    <source>
        <dbReference type="ARBA" id="ARBA00023136"/>
    </source>
</evidence>
<dbReference type="InterPro" id="IPR000531">
    <property type="entry name" value="Beta-barrel_TonB"/>
</dbReference>
<dbReference type="Pfam" id="PF07715">
    <property type="entry name" value="Plug"/>
    <property type="match status" value="1"/>
</dbReference>
<dbReference type="InterPro" id="IPR036942">
    <property type="entry name" value="Beta-barrel_TonB_sf"/>
</dbReference>
<keyword evidence="4 10" id="KW-1134">Transmembrane beta strand</keyword>
<name>A0A2S4LWT2_9BURK</name>
<evidence type="ECO:0000259" key="15">
    <source>
        <dbReference type="Pfam" id="PF07715"/>
    </source>
</evidence>
<dbReference type="PANTHER" id="PTHR47234">
    <property type="match status" value="1"/>
</dbReference>
<evidence type="ECO:0000256" key="5">
    <source>
        <dbReference type="ARBA" id="ARBA00022692"/>
    </source>
</evidence>
<evidence type="ECO:0000256" key="10">
    <source>
        <dbReference type="PROSITE-ProRule" id="PRU01360"/>
    </source>
</evidence>
<dbReference type="Gene3D" id="2.170.130.10">
    <property type="entry name" value="TonB-dependent receptor, plug domain"/>
    <property type="match status" value="1"/>
</dbReference>
<evidence type="ECO:0000256" key="11">
    <source>
        <dbReference type="RuleBase" id="RU003357"/>
    </source>
</evidence>
<organism evidence="16 17">
    <name type="scientific">Paraburkholderia eburnea</name>
    <dbReference type="NCBI Taxonomy" id="1189126"/>
    <lineage>
        <taxon>Bacteria</taxon>
        <taxon>Pseudomonadati</taxon>
        <taxon>Pseudomonadota</taxon>
        <taxon>Betaproteobacteria</taxon>
        <taxon>Burkholderiales</taxon>
        <taxon>Burkholderiaceae</taxon>
        <taxon>Paraburkholderia</taxon>
    </lineage>
</organism>
<evidence type="ECO:0000313" key="17">
    <source>
        <dbReference type="Proteomes" id="UP000237381"/>
    </source>
</evidence>
<keyword evidence="7 10" id="KW-0472">Membrane</keyword>
<evidence type="ECO:0000256" key="2">
    <source>
        <dbReference type="ARBA" id="ARBA00009810"/>
    </source>
</evidence>
<dbReference type="Gene3D" id="2.40.170.20">
    <property type="entry name" value="TonB-dependent receptor, beta-barrel domain"/>
    <property type="match status" value="1"/>
</dbReference>
<feature type="region of interest" description="Disordered" evidence="12">
    <location>
        <begin position="230"/>
        <end position="255"/>
    </location>
</feature>
<comment type="subcellular location">
    <subcellularLocation>
        <location evidence="1 10">Cell outer membrane</location>
        <topology evidence="1 10">Multi-pass membrane protein</topology>
    </subcellularLocation>
</comment>
<dbReference type="AlphaFoldDB" id="A0A2S4LWT2"/>
<evidence type="ECO:0000256" key="9">
    <source>
        <dbReference type="ARBA" id="ARBA00023237"/>
    </source>
</evidence>
<feature type="domain" description="TonB-dependent receptor-like beta-barrel" evidence="14">
    <location>
        <begin position="318"/>
        <end position="754"/>
    </location>
</feature>
<dbReference type="PANTHER" id="PTHR47234:SF3">
    <property type="entry name" value="SECRETIN_TONB SHORT N-TERMINAL DOMAIN-CONTAINING PROTEIN"/>
    <property type="match status" value="1"/>
</dbReference>
<keyword evidence="3 10" id="KW-0813">Transport</keyword>
<dbReference type="EMBL" id="PQGA01000021">
    <property type="protein sequence ID" value="POR46911.1"/>
    <property type="molecule type" value="Genomic_DNA"/>
</dbReference>
<dbReference type="GO" id="GO:0009279">
    <property type="term" value="C:cell outer membrane"/>
    <property type="evidence" value="ECO:0007669"/>
    <property type="project" value="UniProtKB-SubCell"/>
</dbReference>
<dbReference type="InterPro" id="IPR039426">
    <property type="entry name" value="TonB-dep_rcpt-like"/>
</dbReference>
<keyword evidence="9 10" id="KW-0998">Cell outer membrane</keyword>
<dbReference type="InterPro" id="IPR037066">
    <property type="entry name" value="Plug_dom_sf"/>
</dbReference>
<keyword evidence="13" id="KW-0732">Signal</keyword>